<protein>
    <submittedName>
        <fullName evidence="1">Uncharacterized protein</fullName>
    </submittedName>
</protein>
<organism evidence="1 2">
    <name type="scientific">Flavobacterium jejuense</name>
    <dbReference type="NCBI Taxonomy" id="1544455"/>
    <lineage>
        <taxon>Bacteria</taxon>
        <taxon>Pseudomonadati</taxon>
        <taxon>Bacteroidota</taxon>
        <taxon>Flavobacteriia</taxon>
        <taxon>Flavobacteriales</taxon>
        <taxon>Flavobacteriaceae</taxon>
        <taxon>Flavobacterium</taxon>
    </lineage>
</organism>
<reference evidence="2" key="1">
    <citation type="submission" date="2019-05" db="EMBL/GenBank/DDBJ databases">
        <title>Flavobacterium profundi sp. nov., isolated from a deep-sea seamount.</title>
        <authorList>
            <person name="Zhang D.-C."/>
        </authorList>
    </citation>
    <scope>NUCLEOTIDE SEQUENCE [LARGE SCALE GENOMIC DNA]</scope>
    <source>
        <strain evidence="2">EC11</strain>
    </source>
</reference>
<dbReference type="RefSeq" id="WP_140962321.1">
    <property type="nucleotide sequence ID" value="NZ_VEVQ02000005.1"/>
</dbReference>
<reference evidence="1 2" key="3">
    <citation type="submission" date="2020-02" db="EMBL/GenBank/DDBJ databases">
        <title>Flavobacterium profundi sp. nov., isolated from a deep-sea seamount.</title>
        <authorList>
            <person name="Zhang D.-C."/>
        </authorList>
    </citation>
    <scope>NUCLEOTIDE SEQUENCE [LARGE SCALE GENOMIC DNA]</scope>
    <source>
        <strain evidence="1 2">EC11</strain>
    </source>
</reference>
<reference evidence="1 2" key="2">
    <citation type="submission" date="2019-05" db="EMBL/GenBank/DDBJ databases">
        <authorList>
            <person name="Lianzixin W."/>
        </authorList>
    </citation>
    <scope>NUCLEOTIDE SEQUENCE [LARGE SCALE GENOMIC DNA]</scope>
    <source>
        <strain evidence="1 2">EC11</strain>
    </source>
</reference>
<name>A0ABX0IW00_9FLAO</name>
<accession>A0ABX0IW00</accession>
<evidence type="ECO:0000313" key="1">
    <source>
        <dbReference type="EMBL" id="NHN25989.1"/>
    </source>
</evidence>
<gene>
    <name evidence="1" type="ORF">FIA58_009915</name>
</gene>
<sequence>MSLNNLGVYHLTPAQKQAIDDALTSIEANLTAVTQNLSSEERQKFGSIKETNKLLVNKCREFQQTQASLASPDVDWVEFEDDYQDRVFADTRLDRLATLTRMLSDFKIVHDYDNYQDALTDYDYSKYKSSTKTPGYTGKVDELRQFFPNTSASSTLNTKNETNLSE</sequence>
<keyword evidence="2" id="KW-1185">Reference proteome</keyword>
<dbReference type="Proteomes" id="UP000817854">
    <property type="component" value="Unassembled WGS sequence"/>
</dbReference>
<dbReference type="EMBL" id="VEVQ02000005">
    <property type="protein sequence ID" value="NHN25989.1"/>
    <property type="molecule type" value="Genomic_DNA"/>
</dbReference>
<proteinExistence type="predicted"/>
<evidence type="ECO:0000313" key="2">
    <source>
        <dbReference type="Proteomes" id="UP000817854"/>
    </source>
</evidence>
<comment type="caution">
    <text evidence="1">The sequence shown here is derived from an EMBL/GenBank/DDBJ whole genome shotgun (WGS) entry which is preliminary data.</text>
</comment>